<evidence type="ECO:0000256" key="1">
    <source>
        <dbReference type="SAM" id="MobiDB-lite"/>
    </source>
</evidence>
<protein>
    <submittedName>
        <fullName evidence="3">Uncharacterized protein</fullName>
    </submittedName>
</protein>
<feature type="transmembrane region" description="Helical" evidence="2">
    <location>
        <begin position="481"/>
        <end position="501"/>
    </location>
</feature>
<organism evidence="3 4">
    <name type="scientific">Allomyces macrogynus (strain ATCC 38327)</name>
    <name type="common">Allomyces javanicus var. macrogynus</name>
    <dbReference type="NCBI Taxonomy" id="578462"/>
    <lineage>
        <taxon>Eukaryota</taxon>
        <taxon>Fungi</taxon>
        <taxon>Fungi incertae sedis</taxon>
        <taxon>Blastocladiomycota</taxon>
        <taxon>Blastocladiomycetes</taxon>
        <taxon>Blastocladiales</taxon>
        <taxon>Blastocladiaceae</taxon>
        <taxon>Allomyces</taxon>
    </lineage>
</organism>
<dbReference type="VEuPathDB" id="FungiDB:AMAG_01788"/>
<evidence type="ECO:0000313" key="4">
    <source>
        <dbReference type="Proteomes" id="UP000054350"/>
    </source>
</evidence>
<dbReference type="STRING" id="578462.A0A0L0S0Q3"/>
<reference evidence="4" key="2">
    <citation type="submission" date="2009-11" db="EMBL/GenBank/DDBJ databases">
        <title>The Genome Sequence of Allomyces macrogynus strain ATCC 38327.</title>
        <authorList>
            <consortium name="The Broad Institute Genome Sequencing Platform"/>
            <person name="Russ C."/>
            <person name="Cuomo C."/>
            <person name="Shea T."/>
            <person name="Young S.K."/>
            <person name="Zeng Q."/>
            <person name="Koehrsen M."/>
            <person name="Haas B."/>
            <person name="Borodovsky M."/>
            <person name="Guigo R."/>
            <person name="Alvarado L."/>
            <person name="Berlin A."/>
            <person name="Borenstein D."/>
            <person name="Chen Z."/>
            <person name="Engels R."/>
            <person name="Freedman E."/>
            <person name="Gellesch M."/>
            <person name="Goldberg J."/>
            <person name="Griggs A."/>
            <person name="Gujja S."/>
            <person name="Heiman D."/>
            <person name="Hepburn T."/>
            <person name="Howarth C."/>
            <person name="Jen D."/>
            <person name="Larson L."/>
            <person name="Lewis B."/>
            <person name="Mehta T."/>
            <person name="Park D."/>
            <person name="Pearson M."/>
            <person name="Roberts A."/>
            <person name="Saif S."/>
            <person name="Shenoy N."/>
            <person name="Sisk P."/>
            <person name="Stolte C."/>
            <person name="Sykes S."/>
            <person name="Walk T."/>
            <person name="White J."/>
            <person name="Yandava C."/>
            <person name="Burger G."/>
            <person name="Gray M.W."/>
            <person name="Holland P.W.H."/>
            <person name="King N."/>
            <person name="Lang F.B.F."/>
            <person name="Roger A.J."/>
            <person name="Ruiz-Trillo I."/>
            <person name="Lander E."/>
            <person name="Nusbaum C."/>
        </authorList>
    </citation>
    <scope>NUCLEOTIDE SEQUENCE [LARGE SCALE GENOMIC DNA]</scope>
    <source>
        <strain evidence="4">ATCC 38327</strain>
    </source>
</reference>
<evidence type="ECO:0000313" key="3">
    <source>
        <dbReference type="EMBL" id="KNE55934.1"/>
    </source>
</evidence>
<dbReference type="AlphaFoldDB" id="A0A0L0S0Q3"/>
<feature type="transmembrane region" description="Helical" evidence="2">
    <location>
        <begin position="337"/>
        <end position="361"/>
    </location>
</feature>
<reference evidence="3 4" key="1">
    <citation type="submission" date="2009-11" db="EMBL/GenBank/DDBJ databases">
        <title>Annotation of Allomyces macrogynus ATCC 38327.</title>
        <authorList>
            <consortium name="The Broad Institute Genome Sequencing Platform"/>
            <person name="Russ C."/>
            <person name="Cuomo C."/>
            <person name="Burger G."/>
            <person name="Gray M.W."/>
            <person name="Holland P.W.H."/>
            <person name="King N."/>
            <person name="Lang F.B.F."/>
            <person name="Roger A.J."/>
            <person name="Ruiz-Trillo I."/>
            <person name="Young S.K."/>
            <person name="Zeng Q."/>
            <person name="Gargeya S."/>
            <person name="Fitzgerald M."/>
            <person name="Haas B."/>
            <person name="Abouelleil A."/>
            <person name="Alvarado L."/>
            <person name="Arachchi H.M."/>
            <person name="Berlin A."/>
            <person name="Chapman S.B."/>
            <person name="Gearin G."/>
            <person name="Goldberg J."/>
            <person name="Griggs A."/>
            <person name="Gujja S."/>
            <person name="Hansen M."/>
            <person name="Heiman D."/>
            <person name="Howarth C."/>
            <person name="Larimer J."/>
            <person name="Lui A."/>
            <person name="MacDonald P.J.P."/>
            <person name="McCowen C."/>
            <person name="Montmayeur A."/>
            <person name="Murphy C."/>
            <person name="Neiman D."/>
            <person name="Pearson M."/>
            <person name="Priest M."/>
            <person name="Roberts A."/>
            <person name="Saif S."/>
            <person name="Shea T."/>
            <person name="Sisk P."/>
            <person name="Stolte C."/>
            <person name="Sykes S."/>
            <person name="Wortman J."/>
            <person name="Nusbaum C."/>
            <person name="Birren B."/>
        </authorList>
    </citation>
    <scope>NUCLEOTIDE SEQUENCE [LARGE SCALE GENOMIC DNA]</scope>
    <source>
        <strain evidence="3 4">ATCC 38327</strain>
    </source>
</reference>
<keyword evidence="4" id="KW-1185">Reference proteome</keyword>
<dbReference type="Proteomes" id="UP000054350">
    <property type="component" value="Unassembled WGS sequence"/>
</dbReference>
<dbReference type="EMBL" id="GG745329">
    <property type="protein sequence ID" value="KNE55934.1"/>
    <property type="molecule type" value="Genomic_DNA"/>
</dbReference>
<feature type="transmembrane region" description="Helical" evidence="2">
    <location>
        <begin position="381"/>
        <end position="404"/>
    </location>
</feature>
<feature type="region of interest" description="Disordered" evidence="1">
    <location>
        <begin position="1"/>
        <end position="52"/>
    </location>
</feature>
<evidence type="ECO:0000256" key="2">
    <source>
        <dbReference type="SAM" id="Phobius"/>
    </source>
</evidence>
<feature type="region of interest" description="Disordered" evidence="1">
    <location>
        <begin position="181"/>
        <end position="307"/>
    </location>
</feature>
<sequence>MSQPNWGGGAAPAGQQQQLQQLQQPQSAPAPVFYAPQGAPGQPVPMQAGGYYIPPQAGQPAFAMQPGQQPSPGAQYPPGMIPVYAVQPGMFPGYGAPMQQQPQPRPSVDPDVVVIPFSKRPTNPGSENEYLYEQVYEDAPRPAPMPHAMMHGYPTQVQGMYAAPMQPVAMQQPIVDMQPIQTQPQTQPAQGPAPVVLPPPHPIVTQPSLPTPTLPTTPTSLTSPNEEAPMPPAKSDIGSDDGNTASDVSMVSPAPPLTADPSGKEPVPAATNGPLPPTPPNSAAATSRPARYSAGPTVTQLAPTPGFNPETLAASAREHDPWAKEPTIAWFRDFRMLAALGALVCSVLVGVMATMALSGFADPLLIASVSTFNLTYISTTAMLPLQYVGYVSAVVALGVTYVYLQRSKMRLRPKPFAMMQCGVGVLLALGLLATALVVMTAQKGAVIDDMYTVACMSETQLTSATKTGIDMLGAVCSQTRTALAFAFIGAGAWGVLAFFALKALRRTVKGY</sequence>
<accession>A0A0L0S0Q3</accession>
<keyword evidence="2" id="KW-1133">Transmembrane helix</keyword>
<dbReference type="OrthoDB" id="5572859at2759"/>
<proteinExistence type="predicted"/>
<keyword evidence="2" id="KW-0472">Membrane</keyword>
<feature type="compositionally biased region" description="Gly residues" evidence="1">
    <location>
        <begin position="1"/>
        <end position="11"/>
    </location>
</feature>
<feature type="compositionally biased region" description="Low complexity" evidence="1">
    <location>
        <begin position="181"/>
        <end position="194"/>
    </location>
</feature>
<gene>
    <name evidence="3" type="ORF">AMAG_01788</name>
</gene>
<name>A0A0L0S0Q3_ALLM3</name>
<feature type="compositionally biased region" description="Low complexity" evidence="1">
    <location>
        <begin position="12"/>
        <end position="31"/>
    </location>
</feature>
<feature type="compositionally biased region" description="Low complexity" evidence="1">
    <location>
        <begin position="281"/>
        <end position="291"/>
    </location>
</feature>
<feature type="transmembrane region" description="Helical" evidence="2">
    <location>
        <begin position="416"/>
        <end position="441"/>
    </location>
</feature>
<keyword evidence="2" id="KW-0812">Transmembrane</keyword>